<evidence type="ECO:0000313" key="3">
    <source>
        <dbReference type="EMBL" id="GAT32371.1"/>
    </source>
</evidence>
<evidence type="ECO:0000313" key="4">
    <source>
        <dbReference type="Proteomes" id="UP000076023"/>
    </source>
</evidence>
<dbReference type="AlphaFoldDB" id="A0A146G421"/>
<accession>A0A146G421</accession>
<keyword evidence="2" id="KW-0732">Signal</keyword>
<comment type="caution">
    <text evidence="3">The sequence shown here is derived from an EMBL/GenBank/DDBJ whole genome shotgun (WGS) entry which is preliminary data.</text>
</comment>
<reference evidence="4" key="1">
    <citation type="journal article" date="2017" name="Genome Announc.">
        <title>Draft Genome Sequence of Terrimicrobium sacchariphilum NM-5T, a Facultative Anaerobic Soil Bacterium of the Class Spartobacteria.</title>
        <authorList>
            <person name="Qiu Y.L."/>
            <person name="Tourlousse D.M."/>
            <person name="Matsuura N."/>
            <person name="Ohashi A."/>
            <person name="Sekiguchi Y."/>
        </authorList>
    </citation>
    <scope>NUCLEOTIDE SEQUENCE [LARGE SCALE GENOMIC DNA]</scope>
    <source>
        <strain evidence="4">NM-5</strain>
    </source>
</reference>
<feature type="chain" id="PRO_5007524353" evidence="2">
    <location>
        <begin position="26"/>
        <end position="78"/>
    </location>
</feature>
<dbReference type="RefSeq" id="WP_075078208.1">
    <property type="nucleotide sequence ID" value="NZ_BDCO01000002.1"/>
</dbReference>
<proteinExistence type="predicted"/>
<keyword evidence="4" id="KW-1185">Reference proteome</keyword>
<evidence type="ECO:0000256" key="2">
    <source>
        <dbReference type="SAM" id="SignalP"/>
    </source>
</evidence>
<dbReference type="Proteomes" id="UP000076023">
    <property type="component" value="Unassembled WGS sequence"/>
</dbReference>
<protein>
    <submittedName>
        <fullName evidence="3">Uncharacterized protein</fullName>
    </submittedName>
</protein>
<dbReference type="STRING" id="690879.TSACC_2769"/>
<gene>
    <name evidence="3" type="ORF">TSACC_2769</name>
</gene>
<evidence type="ECO:0000256" key="1">
    <source>
        <dbReference type="SAM" id="Coils"/>
    </source>
</evidence>
<dbReference type="EMBL" id="BDCO01000002">
    <property type="protein sequence ID" value="GAT32371.1"/>
    <property type="molecule type" value="Genomic_DNA"/>
</dbReference>
<feature type="coiled-coil region" evidence="1">
    <location>
        <begin position="30"/>
        <end position="57"/>
    </location>
</feature>
<sequence>MKTTLTRSALALAALLVVFTAPAHADQPHMDAAINYLEQAKAQLKEAEHNKGGWRVEAIKQIDAAIKSIQNGKSAADS</sequence>
<keyword evidence="1" id="KW-0175">Coiled coil</keyword>
<organism evidence="3 4">
    <name type="scientific">Terrimicrobium sacchariphilum</name>
    <dbReference type="NCBI Taxonomy" id="690879"/>
    <lineage>
        <taxon>Bacteria</taxon>
        <taxon>Pseudomonadati</taxon>
        <taxon>Verrucomicrobiota</taxon>
        <taxon>Terrimicrobiia</taxon>
        <taxon>Terrimicrobiales</taxon>
        <taxon>Terrimicrobiaceae</taxon>
        <taxon>Terrimicrobium</taxon>
    </lineage>
</organism>
<dbReference type="OrthoDB" id="574558at2"/>
<name>A0A146G421_TERSA</name>
<feature type="signal peptide" evidence="2">
    <location>
        <begin position="1"/>
        <end position="25"/>
    </location>
</feature>
<dbReference type="InParanoid" id="A0A146G421"/>